<protein>
    <recommendedName>
        <fullName evidence="2">Nucleoside transporter/FeoB GTPase Gate domain-containing protein</fullName>
    </recommendedName>
</protein>
<accession>A0A0B0HC12</accession>
<keyword evidence="1" id="KW-0472">Membrane</keyword>
<feature type="transmembrane region" description="Helical" evidence="1">
    <location>
        <begin position="57"/>
        <end position="83"/>
    </location>
</feature>
<dbReference type="AlphaFoldDB" id="A0A0B0HC12"/>
<keyword evidence="1" id="KW-0812">Transmembrane</keyword>
<evidence type="ECO:0000256" key="1">
    <source>
        <dbReference type="SAM" id="Phobius"/>
    </source>
</evidence>
<name>A0A0B0HC12_SOVGS</name>
<dbReference type="GeneID" id="86992895"/>
<dbReference type="Pfam" id="PF07670">
    <property type="entry name" value="Gate"/>
    <property type="match status" value="1"/>
</dbReference>
<comment type="caution">
    <text evidence="3">The sequence shown here is derived from an EMBL/GenBank/DDBJ whole genome shotgun (WGS) entry which is preliminary data.</text>
</comment>
<dbReference type="Proteomes" id="UP000030856">
    <property type="component" value="Unassembled WGS sequence"/>
</dbReference>
<feature type="transmembrane region" description="Helical" evidence="1">
    <location>
        <begin position="121"/>
        <end position="143"/>
    </location>
</feature>
<organism evidence="3 4">
    <name type="scientific">Solemya velum gill symbiont</name>
    <dbReference type="NCBI Taxonomy" id="2340"/>
    <lineage>
        <taxon>Bacteria</taxon>
        <taxon>Pseudomonadati</taxon>
        <taxon>Pseudomonadota</taxon>
        <taxon>Gammaproteobacteria</taxon>
        <taxon>sulfur-oxidizing symbionts</taxon>
    </lineage>
</organism>
<dbReference type="EMBL" id="JRAA01000002">
    <property type="protein sequence ID" value="KHF25389.1"/>
    <property type="molecule type" value="Genomic_DNA"/>
</dbReference>
<keyword evidence="1" id="KW-1133">Transmembrane helix</keyword>
<feature type="transmembrane region" description="Helical" evidence="1">
    <location>
        <begin position="18"/>
        <end position="37"/>
    </location>
</feature>
<gene>
    <name evidence="3" type="ORF">JV46_07010</name>
</gene>
<keyword evidence="4" id="KW-1185">Reference proteome</keyword>
<dbReference type="eggNOG" id="COG0700">
    <property type="taxonomic scope" value="Bacteria"/>
</dbReference>
<dbReference type="STRING" id="2340.JV46_07010"/>
<dbReference type="InterPro" id="IPR011642">
    <property type="entry name" value="Gate_dom"/>
</dbReference>
<evidence type="ECO:0000313" key="4">
    <source>
        <dbReference type="Proteomes" id="UP000030856"/>
    </source>
</evidence>
<reference evidence="3 4" key="1">
    <citation type="journal article" date="2014" name="BMC Genomics">
        <title>The genome of the intracellular bacterium of the coastal bivalve, Solemya velum: a blueprint for thriving in and out of symbiosis.</title>
        <authorList>
            <person name="Dmytrenko O."/>
            <person name="Russell S.L."/>
            <person name="Loo W.T."/>
            <person name="Fontanez K.M."/>
            <person name="Liao L."/>
            <person name="Roeselers G."/>
            <person name="Sharma R."/>
            <person name="Stewart F.J."/>
            <person name="Newton I.L."/>
            <person name="Woyke T."/>
            <person name="Wu D."/>
            <person name="Lang J.M."/>
            <person name="Eisen J.A."/>
            <person name="Cavanaugh C.M."/>
        </authorList>
    </citation>
    <scope>NUCLEOTIDE SEQUENCE [LARGE SCALE GENOMIC DNA]</scope>
    <source>
        <strain evidence="3 4">WH</strain>
    </source>
</reference>
<feature type="transmembrane region" description="Helical" evidence="1">
    <location>
        <begin position="95"/>
        <end position="115"/>
    </location>
</feature>
<dbReference type="RefSeq" id="WP_230208723.1">
    <property type="nucleotide sequence ID" value="NZ_JRAA01000002.1"/>
</dbReference>
<dbReference type="PATRIC" id="fig|2340.3.peg.2008"/>
<evidence type="ECO:0000313" key="3">
    <source>
        <dbReference type="EMBL" id="KHF25389.1"/>
    </source>
</evidence>
<feature type="domain" description="Nucleoside transporter/FeoB GTPase Gate" evidence="2">
    <location>
        <begin position="21"/>
        <end position="114"/>
    </location>
</feature>
<evidence type="ECO:0000259" key="2">
    <source>
        <dbReference type="Pfam" id="PF07670"/>
    </source>
</evidence>
<sequence length="149" mass="16078">MESLIALILESGKTAVDLALYSLLPIMVVMLAMMKLLDAYGVLHMITRILTPLVRPFGITGLGMFAGIKVLFVSFAAPMASLTMMDQRGVSRRHLATAMTLVFVMSQANASFPMIPFGLDIGVTLLTSLVGGLAGASATYYLFANREEW</sequence>
<proteinExistence type="predicted"/>